<keyword evidence="2" id="KW-0732">Signal</keyword>
<sequence>MKASLALVLYSSLFSSGSSFSVSTSQRSSSSSVGRIVSLPAVSSPPSKDTTDTQNENDRGGRTIYSMPALYDLAFGYRNYEEEVEFLIEQHQLLHDGKAPQRVLELAAGPARHCLTALQQSYVPAATALDVSSEMKEYALELAEEEVKDVTALEYVTADMTNFVLDTRFDSAWILLGSLQHLTTNEQVFSCLHCIHNVLEKDGTLIVELPHPREIFSLVECTRNGWEIPLEDEDGNTSGELKIVWGDDNDDFDPIRQVRQFTISMELIENNKDGDDDTKSTKSSRLGTIHSVREVVPMRHFTSQEMDVLARISGFEVVSLHGALARGVDVNDDDEAFRLVCVLQKKKGRKKSLN</sequence>
<feature type="domain" description="Methyltransferase" evidence="3">
    <location>
        <begin position="103"/>
        <end position="203"/>
    </location>
</feature>
<dbReference type="Pfam" id="PF13649">
    <property type="entry name" value="Methyltransf_25"/>
    <property type="match status" value="1"/>
</dbReference>
<dbReference type="GO" id="GO:0032259">
    <property type="term" value="P:methylation"/>
    <property type="evidence" value="ECO:0007669"/>
    <property type="project" value="UniProtKB-KW"/>
</dbReference>
<dbReference type="OrthoDB" id="66144at2759"/>
<feature type="signal peptide" evidence="2">
    <location>
        <begin position="1"/>
        <end position="19"/>
    </location>
</feature>
<feature type="chain" id="PRO_5039904053" evidence="2">
    <location>
        <begin position="20"/>
        <end position="354"/>
    </location>
</feature>
<evidence type="ECO:0000259" key="3">
    <source>
        <dbReference type="Pfam" id="PF13649"/>
    </source>
</evidence>
<protein>
    <submittedName>
        <fullName evidence="4">Methyltransferase domain containing protein</fullName>
    </submittedName>
</protein>
<reference evidence="4" key="2">
    <citation type="submission" date="2021-04" db="EMBL/GenBank/DDBJ databases">
        <authorList>
            <person name="Podell S."/>
        </authorList>
    </citation>
    <scope>NUCLEOTIDE SEQUENCE</scope>
    <source>
        <strain evidence="4">Hildebrandi</strain>
    </source>
</reference>
<comment type="caution">
    <text evidence="4">The sequence shown here is derived from an EMBL/GenBank/DDBJ whole genome shotgun (WGS) entry which is preliminary data.</text>
</comment>
<feature type="region of interest" description="Disordered" evidence="1">
    <location>
        <begin position="36"/>
        <end position="61"/>
    </location>
</feature>
<evidence type="ECO:0000256" key="1">
    <source>
        <dbReference type="SAM" id="MobiDB-lite"/>
    </source>
</evidence>
<dbReference type="GO" id="GO:0008168">
    <property type="term" value="F:methyltransferase activity"/>
    <property type="evidence" value="ECO:0007669"/>
    <property type="project" value="UniProtKB-KW"/>
</dbReference>
<keyword evidence="5" id="KW-1185">Reference proteome</keyword>
<dbReference type="AlphaFoldDB" id="A0A9K3KW89"/>
<dbReference type="Proteomes" id="UP000693970">
    <property type="component" value="Unassembled WGS sequence"/>
</dbReference>
<proteinExistence type="predicted"/>
<keyword evidence="4" id="KW-0489">Methyltransferase</keyword>
<name>A0A9K3KW89_9STRA</name>
<keyword evidence="4" id="KW-0808">Transferase</keyword>
<dbReference type="EMBL" id="JAGRRH010000018">
    <property type="protein sequence ID" value="KAG7351062.1"/>
    <property type="molecule type" value="Genomic_DNA"/>
</dbReference>
<evidence type="ECO:0000313" key="5">
    <source>
        <dbReference type="Proteomes" id="UP000693970"/>
    </source>
</evidence>
<gene>
    <name evidence="4" type="ORF">IV203_010422</name>
</gene>
<reference evidence="4" key="1">
    <citation type="journal article" date="2021" name="Sci. Rep.">
        <title>Diploid genomic architecture of Nitzschia inconspicua, an elite biomass production diatom.</title>
        <authorList>
            <person name="Oliver A."/>
            <person name="Podell S."/>
            <person name="Pinowska A."/>
            <person name="Traller J.C."/>
            <person name="Smith S.R."/>
            <person name="McClure R."/>
            <person name="Beliaev A."/>
            <person name="Bohutskyi P."/>
            <person name="Hill E.A."/>
            <person name="Rabines A."/>
            <person name="Zheng H."/>
            <person name="Allen L.Z."/>
            <person name="Kuo A."/>
            <person name="Grigoriev I.V."/>
            <person name="Allen A.E."/>
            <person name="Hazlebeck D."/>
            <person name="Allen E.E."/>
        </authorList>
    </citation>
    <scope>NUCLEOTIDE SEQUENCE</scope>
    <source>
        <strain evidence="4">Hildebrandi</strain>
    </source>
</reference>
<evidence type="ECO:0000313" key="4">
    <source>
        <dbReference type="EMBL" id="KAG7351062.1"/>
    </source>
</evidence>
<feature type="compositionally biased region" description="Polar residues" evidence="1">
    <location>
        <begin position="44"/>
        <end position="54"/>
    </location>
</feature>
<dbReference type="InterPro" id="IPR041698">
    <property type="entry name" value="Methyltransf_25"/>
</dbReference>
<accession>A0A9K3KW89</accession>
<evidence type="ECO:0000256" key="2">
    <source>
        <dbReference type="SAM" id="SignalP"/>
    </source>
</evidence>
<organism evidence="4 5">
    <name type="scientific">Nitzschia inconspicua</name>
    <dbReference type="NCBI Taxonomy" id="303405"/>
    <lineage>
        <taxon>Eukaryota</taxon>
        <taxon>Sar</taxon>
        <taxon>Stramenopiles</taxon>
        <taxon>Ochrophyta</taxon>
        <taxon>Bacillariophyta</taxon>
        <taxon>Bacillariophyceae</taxon>
        <taxon>Bacillariophycidae</taxon>
        <taxon>Bacillariales</taxon>
        <taxon>Bacillariaceae</taxon>
        <taxon>Nitzschia</taxon>
    </lineage>
</organism>